<sequence length="288" mass="31731">MLDKVVINFTPTGMIPTKKMTPHVPVSVSEIIEDVHQATELGITLVHLHARDAQTGEPTHKKEVYGEIIDGIRKYAPELVICVSSSGRNVSELELRADPLNLEGSLKPDLGSLTLSSLNFANSASRNSPKMVQDLATRMKEKGIVPELEAFDNGMVNYSKYLIKKKLIGPPYYFNLLLGNIAGSQANLLHTGMMINDLPENSVWSLAGLGVDQLKMNSLSIAIGGGVRVGLEDNIWFDTKKTQLASNIELLKRIHSLAKANGREIMTPKEFRKIMNLEPGNGKYGRHF</sequence>
<accession>A0ABV2TZF1</accession>
<reference evidence="5 6" key="1">
    <citation type="submission" date="2024-07" db="EMBL/GenBank/DDBJ databases">
        <title>The genome sequence of type strain Sediminicola luteus GDMCC 1.2596T.</title>
        <authorList>
            <person name="Liu Y."/>
        </authorList>
    </citation>
    <scope>NUCLEOTIDE SEQUENCE [LARGE SCALE GENOMIC DNA]</scope>
    <source>
        <strain evidence="5 6">GDMCC 1.2596</strain>
    </source>
</reference>
<evidence type="ECO:0000313" key="5">
    <source>
        <dbReference type="EMBL" id="MET7030287.1"/>
    </source>
</evidence>
<organism evidence="5 6">
    <name type="scientific">Sediminicola luteus</name>
    <dbReference type="NCBI Taxonomy" id="319238"/>
    <lineage>
        <taxon>Bacteria</taxon>
        <taxon>Pseudomonadati</taxon>
        <taxon>Bacteroidota</taxon>
        <taxon>Flavobacteriia</taxon>
        <taxon>Flavobacteriales</taxon>
        <taxon>Flavobacteriaceae</taxon>
        <taxon>Sediminicola</taxon>
    </lineage>
</organism>
<evidence type="ECO:0000256" key="1">
    <source>
        <dbReference type="ARBA" id="ARBA00001947"/>
    </source>
</evidence>
<dbReference type="InterPro" id="IPR008567">
    <property type="entry name" value="BKACE"/>
</dbReference>
<keyword evidence="4" id="KW-0862">Zinc</keyword>
<dbReference type="Proteomes" id="UP001549773">
    <property type="component" value="Unassembled WGS sequence"/>
</dbReference>
<protein>
    <submittedName>
        <fullName evidence="5">3-keto-5-aminohexanoate cleavage protein</fullName>
    </submittedName>
</protein>
<comment type="cofactor">
    <cofactor evidence="1">
        <name>Zn(2+)</name>
        <dbReference type="ChEBI" id="CHEBI:29105"/>
    </cofactor>
</comment>
<evidence type="ECO:0000256" key="2">
    <source>
        <dbReference type="ARBA" id="ARBA00022679"/>
    </source>
</evidence>
<evidence type="ECO:0000256" key="4">
    <source>
        <dbReference type="ARBA" id="ARBA00022833"/>
    </source>
</evidence>
<dbReference type="Gene3D" id="3.20.20.70">
    <property type="entry name" value="Aldolase class I"/>
    <property type="match status" value="1"/>
</dbReference>
<dbReference type="InterPro" id="IPR013785">
    <property type="entry name" value="Aldolase_TIM"/>
</dbReference>
<evidence type="ECO:0000256" key="3">
    <source>
        <dbReference type="ARBA" id="ARBA00022723"/>
    </source>
</evidence>
<evidence type="ECO:0000313" key="6">
    <source>
        <dbReference type="Proteomes" id="UP001549773"/>
    </source>
</evidence>
<dbReference type="Pfam" id="PF05853">
    <property type="entry name" value="BKACE"/>
    <property type="match status" value="1"/>
</dbReference>
<keyword evidence="3" id="KW-0479">Metal-binding</keyword>
<dbReference type="PANTHER" id="PTHR37418">
    <property type="entry name" value="3-KETO-5-AMINOHEXANOATE CLEAVAGE ENZYME-RELATED"/>
    <property type="match status" value="1"/>
</dbReference>
<name>A0ABV2TZF1_9FLAO</name>
<dbReference type="RefSeq" id="WP_354619081.1">
    <property type="nucleotide sequence ID" value="NZ_JBEWYP010000008.1"/>
</dbReference>
<gene>
    <name evidence="5" type="ORF">ABXZ32_12835</name>
</gene>
<comment type="caution">
    <text evidence="5">The sequence shown here is derived from an EMBL/GenBank/DDBJ whole genome shotgun (WGS) entry which is preliminary data.</text>
</comment>
<proteinExistence type="predicted"/>
<keyword evidence="2" id="KW-0808">Transferase</keyword>
<dbReference type="PANTHER" id="PTHR37418:SF2">
    <property type="entry name" value="3-KETO-5-AMINOHEXANOATE CLEAVAGE ENZYME"/>
    <property type="match status" value="1"/>
</dbReference>
<keyword evidence="6" id="KW-1185">Reference proteome</keyword>
<dbReference type="EMBL" id="JBEWYP010000008">
    <property type="protein sequence ID" value="MET7030287.1"/>
    <property type="molecule type" value="Genomic_DNA"/>
</dbReference>